<dbReference type="EMBL" id="AMCW01000080">
    <property type="protein sequence ID" value="EKK01806.1"/>
    <property type="molecule type" value="Genomic_DNA"/>
</dbReference>
<reference evidence="1 2" key="1">
    <citation type="journal article" date="2013" name="Mar. Genomics">
        <title>Expression of sulfatases in Rhodopirellula baltica and the diversity of sulfatases in the genus Rhodopirellula.</title>
        <authorList>
            <person name="Wegner C.E."/>
            <person name="Richter-Heitmann T."/>
            <person name="Klindworth A."/>
            <person name="Klockow C."/>
            <person name="Richter M."/>
            <person name="Achstetter T."/>
            <person name="Glockner F.O."/>
            <person name="Harder J."/>
        </authorList>
    </citation>
    <scope>NUCLEOTIDE SEQUENCE [LARGE SCALE GENOMIC DNA]</scope>
    <source>
        <strain evidence="1 2">SH28</strain>
    </source>
</reference>
<comment type="caution">
    <text evidence="1">The sequence shown here is derived from an EMBL/GenBank/DDBJ whole genome shotgun (WGS) entry which is preliminary data.</text>
</comment>
<evidence type="ECO:0000313" key="2">
    <source>
        <dbReference type="Proteomes" id="UP000007993"/>
    </source>
</evidence>
<organism evidence="1 2">
    <name type="scientific">Rhodopirellula baltica SH28</name>
    <dbReference type="NCBI Taxonomy" id="993517"/>
    <lineage>
        <taxon>Bacteria</taxon>
        <taxon>Pseudomonadati</taxon>
        <taxon>Planctomycetota</taxon>
        <taxon>Planctomycetia</taxon>
        <taxon>Pirellulales</taxon>
        <taxon>Pirellulaceae</taxon>
        <taxon>Rhodopirellula</taxon>
    </lineage>
</organism>
<protein>
    <submittedName>
        <fullName evidence="1">Uncharacterized protein</fullName>
    </submittedName>
</protein>
<proteinExistence type="predicted"/>
<accession>K5E7P9</accession>
<name>K5E7P9_RHOBT</name>
<dbReference type="Proteomes" id="UP000007993">
    <property type="component" value="Unassembled WGS sequence"/>
</dbReference>
<evidence type="ECO:0000313" key="1">
    <source>
        <dbReference type="EMBL" id="EKK01806.1"/>
    </source>
</evidence>
<sequence>MHLSEKVHNYTRLGLAPPIQCFDGVETILAENFRISEWLGHDYMPEAAPVIHDIFNLIRHGSHPDDRPRLRRETDSRTNLPFWSLPMG</sequence>
<gene>
    <name evidence="1" type="ORF">RBSH_02869</name>
</gene>
<dbReference type="AlphaFoldDB" id="K5E7P9"/>